<evidence type="ECO:0000313" key="2">
    <source>
        <dbReference type="EMBL" id="MDO5988208.1"/>
    </source>
</evidence>
<comment type="caution">
    <text evidence="2">The sequence shown here is derived from an EMBL/GenBank/DDBJ whole genome shotgun (WGS) entry which is preliminary data.</text>
</comment>
<dbReference type="EMBL" id="JAUOEM010000004">
    <property type="protein sequence ID" value="MDO5988208.1"/>
    <property type="molecule type" value="Genomic_DNA"/>
</dbReference>
<reference evidence="2" key="1">
    <citation type="submission" date="2023-07" db="EMBL/GenBank/DDBJ databases">
        <title>Two novel species in the genus Flavivirga.</title>
        <authorList>
            <person name="Kwon K."/>
        </authorList>
    </citation>
    <scope>NUCLEOTIDE SEQUENCE</scope>
    <source>
        <strain evidence="2">KACC 14157</strain>
    </source>
</reference>
<organism evidence="2 3">
    <name type="scientific">Flavivirga amylovorans</name>
    <dbReference type="NCBI Taxonomy" id="870486"/>
    <lineage>
        <taxon>Bacteria</taxon>
        <taxon>Pseudomonadati</taxon>
        <taxon>Bacteroidota</taxon>
        <taxon>Flavobacteriia</taxon>
        <taxon>Flavobacteriales</taxon>
        <taxon>Flavobacteriaceae</taxon>
        <taxon>Flavivirga</taxon>
    </lineage>
</organism>
<protein>
    <recommendedName>
        <fullName evidence="4">Beta-lactamase-inhibitor-like PepSY-like domain-containing protein</fullName>
    </recommendedName>
</protein>
<evidence type="ECO:0000313" key="3">
    <source>
        <dbReference type="Proteomes" id="UP001176891"/>
    </source>
</evidence>
<gene>
    <name evidence="2" type="ORF">Q4Q39_12405</name>
</gene>
<dbReference type="RefSeq" id="WP_303282811.1">
    <property type="nucleotide sequence ID" value="NZ_BAABCZ010000009.1"/>
</dbReference>
<keyword evidence="1" id="KW-0732">Signal</keyword>
<name>A0ABT8X3B8_9FLAO</name>
<proteinExistence type="predicted"/>
<keyword evidence="3" id="KW-1185">Reference proteome</keyword>
<sequence length="107" mass="12222">MKKSVFYLVVFLLFFVSSKAQVNKGFNKNKEVVHAIENVLKEKELPGLNYSIIYEEGTTESYSVGYSDVEKRESLNINHTLFNCDYASTTLNMNDLIDDLVLISITE</sequence>
<dbReference type="Proteomes" id="UP001176891">
    <property type="component" value="Unassembled WGS sequence"/>
</dbReference>
<feature type="chain" id="PRO_5046273143" description="Beta-lactamase-inhibitor-like PepSY-like domain-containing protein" evidence="1">
    <location>
        <begin position="23"/>
        <end position="107"/>
    </location>
</feature>
<accession>A0ABT8X3B8</accession>
<evidence type="ECO:0000256" key="1">
    <source>
        <dbReference type="SAM" id="SignalP"/>
    </source>
</evidence>
<evidence type="ECO:0008006" key="4">
    <source>
        <dbReference type="Google" id="ProtNLM"/>
    </source>
</evidence>
<feature type="signal peptide" evidence="1">
    <location>
        <begin position="1"/>
        <end position="22"/>
    </location>
</feature>